<accession>A0A1X7VMP6</accession>
<name>A0A1X7VMP6_AMPQE</name>
<organism evidence="1">
    <name type="scientific">Amphimedon queenslandica</name>
    <name type="common">Sponge</name>
    <dbReference type="NCBI Taxonomy" id="400682"/>
    <lineage>
        <taxon>Eukaryota</taxon>
        <taxon>Metazoa</taxon>
        <taxon>Porifera</taxon>
        <taxon>Demospongiae</taxon>
        <taxon>Heteroscleromorpha</taxon>
        <taxon>Haplosclerida</taxon>
        <taxon>Niphatidae</taxon>
        <taxon>Amphimedon</taxon>
    </lineage>
</organism>
<reference evidence="1" key="1">
    <citation type="submission" date="2017-05" db="UniProtKB">
        <authorList>
            <consortium name="EnsemblMetazoa"/>
        </authorList>
    </citation>
    <scope>IDENTIFICATION</scope>
</reference>
<sequence>VTSKSVFPVAIIIPSCFSQPYYNCKVDLYQSPHYNPPMIKSLSEIHFNTSTVYTYNLTGNVDPERLVFLYMVTYNMTYSYQSRN</sequence>
<evidence type="ECO:0000313" key="1">
    <source>
        <dbReference type="EnsemblMetazoa" id="Aqu2.1.41154_001"/>
    </source>
</evidence>
<protein>
    <submittedName>
        <fullName evidence="1">Uncharacterized protein</fullName>
    </submittedName>
</protein>
<proteinExistence type="predicted"/>
<dbReference type="EnsemblMetazoa" id="Aqu2.1.41154_001">
    <property type="protein sequence ID" value="Aqu2.1.41154_001"/>
    <property type="gene ID" value="Aqu2.1.41154"/>
</dbReference>
<dbReference type="InParanoid" id="A0A1X7VMP6"/>
<dbReference type="AlphaFoldDB" id="A0A1X7VMP6"/>